<name>A0ACC3T5N6_LIPKO</name>
<dbReference type="Proteomes" id="UP001433508">
    <property type="component" value="Unassembled WGS sequence"/>
</dbReference>
<sequence>MSANHMSTLCDADTEIEISPCPNSFDAAVYSSAQLSTSFVNNMRFNRAANVAAFAAVLGTSSAQSVLPASMVPNVGGGVYQSSDSALANYTFEYKVPFDPATYGGYYNWAVSNETVVIYNVTASGDPGLNNDLGNVDTVYPFFVINEATPKKITPSGVGKFKKILHIIFENEVYGWTMNDTYWKLLATRGKLLTNSHGITHPSLPNYAAIVAGDFFGAAAEDWYNFNVTTIFDLLDQAGLDYATYAEWYTPIATARGPNDCNNFPFPGPLDGTNLDWSGPVYRRLDLPALLFSTYTSNYTRCSKIFNATAQFDADVFSHNLPPYSFYVPDMLHNAHDPESDSDYVHQPTTGGIWFNAFLDLYLPALTAQGTLVVATFDEATWQNDSDSVPNNDNHIATLLFGAGITPNTTDDSYITHYGVLRGSITNFGLGSLGRNDTNATNGDLTTFIS</sequence>
<dbReference type="EMBL" id="MU971352">
    <property type="protein sequence ID" value="KAK9238769.1"/>
    <property type="molecule type" value="Genomic_DNA"/>
</dbReference>
<organism evidence="1 2">
    <name type="scientific">Lipomyces kononenkoae</name>
    <name type="common">Yeast</name>
    <dbReference type="NCBI Taxonomy" id="34357"/>
    <lineage>
        <taxon>Eukaryota</taxon>
        <taxon>Fungi</taxon>
        <taxon>Dikarya</taxon>
        <taxon>Ascomycota</taxon>
        <taxon>Saccharomycotina</taxon>
        <taxon>Lipomycetes</taxon>
        <taxon>Lipomycetales</taxon>
        <taxon>Lipomycetaceae</taxon>
        <taxon>Lipomyces</taxon>
    </lineage>
</organism>
<accession>A0ACC3T5N6</accession>
<gene>
    <name evidence="1" type="ORF">V1525DRAFT_80045</name>
</gene>
<protein>
    <submittedName>
        <fullName evidence="1">Uncharacterized protein</fullName>
    </submittedName>
</protein>
<reference evidence="2" key="1">
    <citation type="journal article" date="2024" name="Front. Bioeng. Biotechnol.">
        <title>Genome-scale model development and genomic sequencing of the oleaginous clade Lipomyces.</title>
        <authorList>
            <person name="Czajka J.J."/>
            <person name="Han Y."/>
            <person name="Kim J."/>
            <person name="Mondo S.J."/>
            <person name="Hofstad B.A."/>
            <person name="Robles A."/>
            <person name="Haridas S."/>
            <person name="Riley R."/>
            <person name="LaButti K."/>
            <person name="Pangilinan J."/>
            <person name="Andreopoulos W."/>
            <person name="Lipzen A."/>
            <person name="Yan J."/>
            <person name="Wang M."/>
            <person name="Ng V."/>
            <person name="Grigoriev I.V."/>
            <person name="Spatafora J.W."/>
            <person name="Magnuson J.K."/>
            <person name="Baker S.E."/>
            <person name="Pomraning K.R."/>
        </authorList>
    </citation>
    <scope>NUCLEOTIDE SEQUENCE [LARGE SCALE GENOMIC DNA]</scope>
    <source>
        <strain evidence="2">CBS 7786</strain>
    </source>
</reference>
<evidence type="ECO:0000313" key="2">
    <source>
        <dbReference type="Proteomes" id="UP001433508"/>
    </source>
</evidence>
<evidence type="ECO:0000313" key="1">
    <source>
        <dbReference type="EMBL" id="KAK9238769.1"/>
    </source>
</evidence>
<comment type="caution">
    <text evidence="1">The sequence shown here is derived from an EMBL/GenBank/DDBJ whole genome shotgun (WGS) entry which is preliminary data.</text>
</comment>
<proteinExistence type="predicted"/>
<keyword evidence="2" id="KW-1185">Reference proteome</keyword>